<organism evidence="1">
    <name type="scientific">Amphimedon queenslandica</name>
    <name type="common">Sponge</name>
    <dbReference type="NCBI Taxonomy" id="400682"/>
    <lineage>
        <taxon>Eukaryota</taxon>
        <taxon>Metazoa</taxon>
        <taxon>Porifera</taxon>
        <taxon>Demospongiae</taxon>
        <taxon>Heteroscleromorpha</taxon>
        <taxon>Haplosclerida</taxon>
        <taxon>Niphatidae</taxon>
        <taxon>Amphimedon</taxon>
    </lineage>
</organism>
<proteinExistence type="predicted"/>
<name>A0A1X7VCC3_AMPQE</name>
<evidence type="ECO:0000313" key="1">
    <source>
        <dbReference type="EnsemblMetazoa" id="Aqu2.1.37399_001"/>
    </source>
</evidence>
<accession>A0A1X7VCC3</accession>
<reference evidence="1" key="1">
    <citation type="submission" date="2017-05" db="UniProtKB">
        <authorList>
            <consortium name="EnsemblMetazoa"/>
        </authorList>
    </citation>
    <scope>IDENTIFICATION</scope>
</reference>
<sequence>MWESSPDGAQMFLTNEAMRADVIEDKWIIDSAASRHTTFQRNLLFHFKKLDTPEIVGLGDGHRRSYCIRADTSNGNLISFGRNCWIRDGKRQLIGTDLPMGKLYNFNGYAMKSVVATANFADERSE</sequence>
<dbReference type="InParanoid" id="A0A1X7VCC3"/>
<dbReference type="AlphaFoldDB" id="A0A1X7VCC3"/>
<protein>
    <submittedName>
        <fullName evidence="1">Uncharacterized protein</fullName>
    </submittedName>
</protein>
<dbReference type="EnsemblMetazoa" id="Aqu2.1.37399_001">
    <property type="protein sequence ID" value="Aqu2.1.37399_001"/>
    <property type="gene ID" value="Aqu2.1.37399"/>
</dbReference>